<dbReference type="Proteomes" id="UP000237271">
    <property type="component" value="Unassembled WGS sequence"/>
</dbReference>
<sequence>MVGLLSKKFKFPKSEIVVVDPKNLPPLPSQCWLKPKKHNQGGYDAVYIDKVKGLVHFVQVTKSDTHSFLMGYFYVMIESLVKREMSEVKKMEIFFVIESQNAPAFKFSTVTGQGLLKAFGWEKDKEIEKLRLVTVDGVDSWDALRW</sequence>
<proteinExistence type="predicted"/>
<evidence type="ECO:0000313" key="2">
    <source>
        <dbReference type="Proteomes" id="UP000237271"/>
    </source>
</evidence>
<dbReference type="OrthoDB" id="129471at2759"/>
<reference evidence="1 2" key="1">
    <citation type="journal article" date="2017" name="Genome Biol. Evol.">
        <title>Phytophthora megakarya and P. palmivora, closely related causal agents of cacao black pod rot, underwent increases in genome sizes and gene numbers by different mechanisms.</title>
        <authorList>
            <person name="Ali S.S."/>
            <person name="Shao J."/>
            <person name="Lary D.J."/>
            <person name="Kronmiller B."/>
            <person name="Shen D."/>
            <person name="Strem M.D."/>
            <person name="Amoako-Attah I."/>
            <person name="Akrofi A.Y."/>
            <person name="Begoude B.A."/>
            <person name="Ten Hoopen G.M."/>
            <person name="Coulibaly K."/>
            <person name="Kebe B.I."/>
            <person name="Melnick R.L."/>
            <person name="Guiltinan M.J."/>
            <person name="Tyler B.M."/>
            <person name="Meinhardt L.W."/>
            <person name="Bailey B.A."/>
        </authorList>
    </citation>
    <scope>NUCLEOTIDE SEQUENCE [LARGE SCALE GENOMIC DNA]</scope>
    <source>
        <strain evidence="2">sbr112.9</strain>
    </source>
</reference>
<evidence type="ECO:0000313" key="1">
    <source>
        <dbReference type="EMBL" id="POM75936.1"/>
    </source>
</evidence>
<accession>A0A2P4YDQ0</accession>
<keyword evidence="2" id="KW-1185">Reference proteome</keyword>
<comment type="caution">
    <text evidence="1">The sequence shown here is derived from an EMBL/GenBank/DDBJ whole genome shotgun (WGS) entry which is preliminary data.</text>
</comment>
<dbReference type="EMBL" id="NCKW01003599">
    <property type="protein sequence ID" value="POM75936.1"/>
    <property type="molecule type" value="Genomic_DNA"/>
</dbReference>
<organism evidence="1 2">
    <name type="scientific">Phytophthora palmivora</name>
    <dbReference type="NCBI Taxonomy" id="4796"/>
    <lineage>
        <taxon>Eukaryota</taxon>
        <taxon>Sar</taxon>
        <taxon>Stramenopiles</taxon>
        <taxon>Oomycota</taxon>
        <taxon>Peronosporomycetes</taxon>
        <taxon>Peronosporales</taxon>
        <taxon>Peronosporaceae</taxon>
        <taxon>Phytophthora</taxon>
    </lineage>
</organism>
<dbReference type="AlphaFoldDB" id="A0A2P4YDQ0"/>
<name>A0A2P4YDQ0_9STRA</name>
<gene>
    <name evidence="1" type="ORF">PHPALM_6888</name>
</gene>
<protein>
    <submittedName>
        <fullName evidence="1">Crinkler</fullName>
    </submittedName>
</protein>